<comment type="similarity">
    <text evidence="2 12">Belongs to the amiloride-sensitive sodium channel (TC 1.A.6) family.</text>
</comment>
<evidence type="ECO:0000256" key="2">
    <source>
        <dbReference type="ARBA" id="ARBA00007193"/>
    </source>
</evidence>
<proteinExistence type="inferred from homology"/>
<evidence type="ECO:0000256" key="12">
    <source>
        <dbReference type="RuleBase" id="RU000679"/>
    </source>
</evidence>
<dbReference type="GO" id="GO:0016020">
    <property type="term" value="C:membrane"/>
    <property type="evidence" value="ECO:0007669"/>
    <property type="project" value="UniProtKB-SubCell"/>
</dbReference>
<keyword evidence="10 12" id="KW-0739">Sodium transport</keyword>
<evidence type="ECO:0000256" key="5">
    <source>
        <dbReference type="ARBA" id="ARBA00022692"/>
    </source>
</evidence>
<name>A0A9J6BJ15_POLVA</name>
<keyword evidence="14" id="KW-1185">Reference proteome</keyword>
<evidence type="ECO:0000313" key="14">
    <source>
        <dbReference type="Proteomes" id="UP001107558"/>
    </source>
</evidence>
<keyword evidence="7" id="KW-0915">Sodium</keyword>
<keyword evidence="4 12" id="KW-0894">Sodium channel</keyword>
<accession>A0A9J6BJ15</accession>
<evidence type="ECO:0000256" key="6">
    <source>
        <dbReference type="ARBA" id="ARBA00022989"/>
    </source>
</evidence>
<keyword evidence="11 12" id="KW-0407">Ion channel</keyword>
<evidence type="ECO:0000256" key="8">
    <source>
        <dbReference type="ARBA" id="ARBA00023065"/>
    </source>
</evidence>
<dbReference type="GO" id="GO:0005272">
    <property type="term" value="F:sodium channel activity"/>
    <property type="evidence" value="ECO:0007669"/>
    <property type="project" value="UniProtKB-KW"/>
</dbReference>
<dbReference type="OrthoDB" id="6021021at2759"/>
<evidence type="ECO:0000313" key="13">
    <source>
        <dbReference type="EMBL" id="KAG5669706.1"/>
    </source>
</evidence>
<dbReference type="Pfam" id="PF00858">
    <property type="entry name" value="ASC"/>
    <property type="match status" value="1"/>
</dbReference>
<evidence type="ECO:0000256" key="10">
    <source>
        <dbReference type="ARBA" id="ARBA00023201"/>
    </source>
</evidence>
<dbReference type="Proteomes" id="UP001107558">
    <property type="component" value="Chromosome 3"/>
</dbReference>
<protein>
    <submittedName>
        <fullName evidence="13">Uncharacterized protein</fullName>
    </submittedName>
</protein>
<dbReference type="AlphaFoldDB" id="A0A9J6BJ15"/>
<evidence type="ECO:0000256" key="4">
    <source>
        <dbReference type="ARBA" id="ARBA00022461"/>
    </source>
</evidence>
<keyword evidence="3 12" id="KW-0813">Transport</keyword>
<comment type="caution">
    <text evidence="13">The sequence shown here is derived from an EMBL/GenBank/DDBJ whole genome shotgun (WGS) entry which is preliminary data.</text>
</comment>
<keyword evidence="5 12" id="KW-0812">Transmembrane</keyword>
<evidence type="ECO:0000256" key="11">
    <source>
        <dbReference type="ARBA" id="ARBA00023303"/>
    </source>
</evidence>
<comment type="subcellular location">
    <subcellularLocation>
        <location evidence="1">Membrane</location>
        <topology evidence="1">Multi-pass membrane protein</topology>
    </subcellularLocation>
</comment>
<reference evidence="13" key="1">
    <citation type="submission" date="2021-03" db="EMBL/GenBank/DDBJ databases">
        <title>Chromosome level genome of the anhydrobiotic midge Polypedilum vanderplanki.</title>
        <authorList>
            <person name="Yoshida Y."/>
            <person name="Kikawada T."/>
            <person name="Gusev O."/>
        </authorList>
    </citation>
    <scope>NUCLEOTIDE SEQUENCE</scope>
    <source>
        <strain evidence="13">NIAS01</strain>
        <tissue evidence="13">Whole body or cell culture</tissue>
    </source>
</reference>
<dbReference type="EMBL" id="JADBJN010000003">
    <property type="protein sequence ID" value="KAG5669706.1"/>
    <property type="molecule type" value="Genomic_DNA"/>
</dbReference>
<dbReference type="Gene3D" id="2.60.470.10">
    <property type="entry name" value="Acid-sensing ion channels like domains"/>
    <property type="match status" value="1"/>
</dbReference>
<keyword evidence="8 12" id="KW-0406">Ion transport</keyword>
<dbReference type="InterPro" id="IPR001873">
    <property type="entry name" value="ENaC"/>
</dbReference>
<organism evidence="13 14">
    <name type="scientific">Polypedilum vanderplanki</name>
    <name type="common">Sleeping chironomid midge</name>
    <dbReference type="NCBI Taxonomy" id="319348"/>
    <lineage>
        <taxon>Eukaryota</taxon>
        <taxon>Metazoa</taxon>
        <taxon>Ecdysozoa</taxon>
        <taxon>Arthropoda</taxon>
        <taxon>Hexapoda</taxon>
        <taxon>Insecta</taxon>
        <taxon>Pterygota</taxon>
        <taxon>Neoptera</taxon>
        <taxon>Endopterygota</taxon>
        <taxon>Diptera</taxon>
        <taxon>Nematocera</taxon>
        <taxon>Chironomoidea</taxon>
        <taxon>Chironomidae</taxon>
        <taxon>Chironominae</taxon>
        <taxon>Polypedilum</taxon>
        <taxon>Polypedilum</taxon>
    </lineage>
</organism>
<keyword evidence="6" id="KW-1133">Transmembrane helix</keyword>
<evidence type="ECO:0000256" key="3">
    <source>
        <dbReference type="ARBA" id="ARBA00022448"/>
    </source>
</evidence>
<gene>
    <name evidence="13" type="ORF">PVAND_000002</name>
</gene>
<evidence type="ECO:0000256" key="9">
    <source>
        <dbReference type="ARBA" id="ARBA00023136"/>
    </source>
</evidence>
<evidence type="ECO:0000256" key="1">
    <source>
        <dbReference type="ARBA" id="ARBA00004141"/>
    </source>
</evidence>
<evidence type="ECO:0000256" key="7">
    <source>
        <dbReference type="ARBA" id="ARBA00023053"/>
    </source>
</evidence>
<sequence>MIIICQFRNQISNCGKLFKKTLTDDGFCYSFNIFSNMQLFKQNEYRYEENLDESSQWTRETGYKVDPKINDYPYRALANFNYGLNIVLALKLSDLDYICKGPVSCFKIHLHTPDTIPNMRNGFFRLPLKRDA</sequence>
<keyword evidence="9" id="KW-0472">Membrane</keyword>